<gene>
    <name evidence="1" type="ORF">ANN_22371</name>
</gene>
<accession>A0ABQ8S8S1</accession>
<keyword evidence="2" id="KW-1185">Reference proteome</keyword>
<evidence type="ECO:0000313" key="2">
    <source>
        <dbReference type="Proteomes" id="UP001148838"/>
    </source>
</evidence>
<sequence>MNESPSQIVLHAVSQVTKKEVIMMLPDKKYLKTAGRDDPHRILIFATVQNLQYLSHNPTIYEAFRTIVGQEPFTKTVENKG</sequence>
<name>A0ABQ8S8S1_PERAM</name>
<protein>
    <submittedName>
        <fullName evidence="1">Uncharacterized protein</fullName>
    </submittedName>
</protein>
<comment type="caution">
    <text evidence="1">The sequence shown here is derived from an EMBL/GenBank/DDBJ whole genome shotgun (WGS) entry which is preliminary data.</text>
</comment>
<organism evidence="1 2">
    <name type="scientific">Periplaneta americana</name>
    <name type="common">American cockroach</name>
    <name type="synonym">Blatta americana</name>
    <dbReference type="NCBI Taxonomy" id="6978"/>
    <lineage>
        <taxon>Eukaryota</taxon>
        <taxon>Metazoa</taxon>
        <taxon>Ecdysozoa</taxon>
        <taxon>Arthropoda</taxon>
        <taxon>Hexapoda</taxon>
        <taxon>Insecta</taxon>
        <taxon>Pterygota</taxon>
        <taxon>Neoptera</taxon>
        <taxon>Polyneoptera</taxon>
        <taxon>Dictyoptera</taxon>
        <taxon>Blattodea</taxon>
        <taxon>Blattoidea</taxon>
        <taxon>Blattidae</taxon>
        <taxon>Blattinae</taxon>
        <taxon>Periplaneta</taxon>
    </lineage>
</organism>
<dbReference type="EMBL" id="JAJSOF020000033">
    <property type="protein sequence ID" value="KAJ4430161.1"/>
    <property type="molecule type" value="Genomic_DNA"/>
</dbReference>
<dbReference type="Proteomes" id="UP001148838">
    <property type="component" value="Unassembled WGS sequence"/>
</dbReference>
<evidence type="ECO:0000313" key="1">
    <source>
        <dbReference type="EMBL" id="KAJ4430161.1"/>
    </source>
</evidence>
<reference evidence="1 2" key="1">
    <citation type="journal article" date="2022" name="Allergy">
        <title>Genome assembly and annotation of Periplaneta americana reveal a comprehensive cockroach allergen profile.</title>
        <authorList>
            <person name="Wang L."/>
            <person name="Xiong Q."/>
            <person name="Saelim N."/>
            <person name="Wang L."/>
            <person name="Nong W."/>
            <person name="Wan A.T."/>
            <person name="Shi M."/>
            <person name="Liu X."/>
            <person name="Cao Q."/>
            <person name="Hui J.H.L."/>
            <person name="Sookrung N."/>
            <person name="Leung T.F."/>
            <person name="Tungtrongchitr A."/>
            <person name="Tsui S.K.W."/>
        </authorList>
    </citation>
    <scope>NUCLEOTIDE SEQUENCE [LARGE SCALE GENOMIC DNA]</scope>
    <source>
        <strain evidence="1">PWHHKU_190912</strain>
    </source>
</reference>
<proteinExistence type="predicted"/>